<comment type="caution">
    <text evidence="7">The sequence shown here is derived from an EMBL/GenBank/DDBJ whole genome shotgun (WGS) entry which is preliminary data.</text>
</comment>
<protein>
    <submittedName>
        <fullName evidence="7">MFS transporter</fullName>
    </submittedName>
</protein>
<keyword evidence="2" id="KW-1003">Cell membrane</keyword>
<dbReference type="PANTHER" id="PTHR23513">
    <property type="entry name" value="INTEGRAL MEMBRANE EFFLUX PROTEIN-RELATED"/>
    <property type="match status" value="1"/>
</dbReference>
<dbReference type="PANTHER" id="PTHR23513:SF6">
    <property type="entry name" value="MAJOR FACILITATOR SUPERFAMILY ASSOCIATED DOMAIN-CONTAINING PROTEIN"/>
    <property type="match status" value="1"/>
</dbReference>
<evidence type="ECO:0000313" key="7">
    <source>
        <dbReference type="EMBL" id="GAA3846242.1"/>
    </source>
</evidence>
<sequence length="407" mass="41672">MRPRRADRDFRIFWAAQTLSVLGDSFALIALPLLVLEATGSVARMGLLTAVGGAASVVAGVFAGVVVDRVDRRKLLIACDVVRMLLYAVVPLLWLAGPRVWLLYAVLPLCEAVGMVFSVAYVTVVRGLVDAEAITAANGRLNATAAAAGVAGPLGAGVVAAWAGPAAAVAVNAASFGVSALCLAFVRFGQAVPPEPAPAPRGLWRDLLAGASFLRRHPVLRALTVLLALFSFLELGLNDLLIYHLKHDLGQGDGAVGTVLAVGALGSITGALLVARIRRRLGFGPTWIGAVAVCGCALAGIGWARDIPAVAVLTAAFLGGVGVAGTCSMSLRQQVTPEHLLGRVTSAFWTIHYSAAPIGAAVVTWAAQQHGTAAVGAVAGACCVGVAALALPTPVRSRRPERATEAA</sequence>
<dbReference type="RefSeq" id="WP_345545696.1">
    <property type="nucleotide sequence ID" value="NZ_BAAAZA010000001.1"/>
</dbReference>
<evidence type="ECO:0000256" key="6">
    <source>
        <dbReference type="SAM" id="Phobius"/>
    </source>
</evidence>
<dbReference type="SUPFAM" id="SSF103473">
    <property type="entry name" value="MFS general substrate transporter"/>
    <property type="match status" value="1"/>
</dbReference>
<feature type="transmembrane region" description="Helical" evidence="6">
    <location>
        <begin position="47"/>
        <end position="68"/>
    </location>
</feature>
<accession>A0ABP7JJ66</accession>
<feature type="transmembrane region" description="Helical" evidence="6">
    <location>
        <begin position="222"/>
        <end position="243"/>
    </location>
</feature>
<evidence type="ECO:0000256" key="1">
    <source>
        <dbReference type="ARBA" id="ARBA00004651"/>
    </source>
</evidence>
<feature type="transmembrane region" description="Helical" evidence="6">
    <location>
        <begin position="373"/>
        <end position="392"/>
    </location>
</feature>
<dbReference type="EMBL" id="BAAAZA010000001">
    <property type="protein sequence ID" value="GAA3846242.1"/>
    <property type="molecule type" value="Genomic_DNA"/>
</dbReference>
<evidence type="ECO:0000256" key="2">
    <source>
        <dbReference type="ARBA" id="ARBA00022475"/>
    </source>
</evidence>
<keyword evidence="3 6" id="KW-0812">Transmembrane</keyword>
<keyword evidence="8" id="KW-1185">Reference proteome</keyword>
<feature type="transmembrane region" description="Helical" evidence="6">
    <location>
        <begin position="75"/>
        <end position="95"/>
    </location>
</feature>
<name>A0ABP7JJ66_9ACTN</name>
<gene>
    <name evidence="7" type="ORF">GCM10022207_03840</name>
</gene>
<feature type="transmembrane region" description="Helical" evidence="6">
    <location>
        <begin position="101"/>
        <end position="129"/>
    </location>
</feature>
<evidence type="ECO:0000313" key="8">
    <source>
        <dbReference type="Proteomes" id="UP001501563"/>
    </source>
</evidence>
<feature type="transmembrane region" description="Helical" evidence="6">
    <location>
        <begin position="12"/>
        <end position="35"/>
    </location>
</feature>
<keyword evidence="5 6" id="KW-0472">Membrane</keyword>
<dbReference type="Proteomes" id="UP001501563">
    <property type="component" value="Unassembled WGS sequence"/>
</dbReference>
<reference evidence="8" key="1">
    <citation type="journal article" date="2019" name="Int. J. Syst. Evol. Microbiol.">
        <title>The Global Catalogue of Microorganisms (GCM) 10K type strain sequencing project: providing services to taxonomists for standard genome sequencing and annotation.</title>
        <authorList>
            <consortium name="The Broad Institute Genomics Platform"/>
            <consortium name="The Broad Institute Genome Sequencing Center for Infectious Disease"/>
            <person name="Wu L."/>
            <person name="Ma J."/>
        </authorList>
    </citation>
    <scope>NUCLEOTIDE SEQUENCE [LARGE SCALE GENOMIC DNA]</scope>
    <source>
        <strain evidence="8">JCM 16578</strain>
    </source>
</reference>
<dbReference type="InterPro" id="IPR011701">
    <property type="entry name" value="MFS"/>
</dbReference>
<dbReference type="Gene3D" id="1.20.1250.20">
    <property type="entry name" value="MFS general substrate transporter like domains"/>
    <property type="match status" value="1"/>
</dbReference>
<dbReference type="Pfam" id="PF07690">
    <property type="entry name" value="MFS_1"/>
    <property type="match status" value="1"/>
</dbReference>
<evidence type="ECO:0000256" key="3">
    <source>
        <dbReference type="ARBA" id="ARBA00022692"/>
    </source>
</evidence>
<dbReference type="InterPro" id="IPR036259">
    <property type="entry name" value="MFS_trans_sf"/>
</dbReference>
<feature type="transmembrane region" description="Helical" evidence="6">
    <location>
        <begin position="255"/>
        <end position="275"/>
    </location>
</feature>
<feature type="transmembrane region" description="Helical" evidence="6">
    <location>
        <begin position="169"/>
        <end position="186"/>
    </location>
</feature>
<feature type="transmembrane region" description="Helical" evidence="6">
    <location>
        <begin position="344"/>
        <end position="367"/>
    </location>
</feature>
<evidence type="ECO:0000256" key="5">
    <source>
        <dbReference type="ARBA" id="ARBA00023136"/>
    </source>
</evidence>
<dbReference type="CDD" id="cd06173">
    <property type="entry name" value="MFS_MefA_like"/>
    <property type="match status" value="1"/>
</dbReference>
<proteinExistence type="predicted"/>
<evidence type="ECO:0000256" key="4">
    <source>
        <dbReference type="ARBA" id="ARBA00022989"/>
    </source>
</evidence>
<comment type="subcellular location">
    <subcellularLocation>
        <location evidence="1">Cell membrane</location>
        <topology evidence="1">Multi-pass membrane protein</topology>
    </subcellularLocation>
</comment>
<organism evidence="7 8">
    <name type="scientific">Streptomyces lannensis</name>
    <dbReference type="NCBI Taxonomy" id="766498"/>
    <lineage>
        <taxon>Bacteria</taxon>
        <taxon>Bacillati</taxon>
        <taxon>Actinomycetota</taxon>
        <taxon>Actinomycetes</taxon>
        <taxon>Kitasatosporales</taxon>
        <taxon>Streptomycetaceae</taxon>
        <taxon>Streptomyces</taxon>
    </lineage>
</organism>
<feature type="transmembrane region" description="Helical" evidence="6">
    <location>
        <begin position="310"/>
        <end position="332"/>
    </location>
</feature>
<feature type="transmembrane region" description="Helical" evidence="6">
    <location>
        <begin position="287"/>
        <end position="304"/>
    </location>
</feature>
<keyword evidence="4 6" id="KW-1133">Transmembrane helix</keyword>
<feature type="transmembrane region" description="Helical" evidence="6">
    <location>
        <begin position="141"/>
        <end position="163"/>
    </location>
</feature>